<proteinExistence type="predicted"/>
<name>A0A1I0C268_9PROT</name>
<evidence type="ECO:0000313" key="1">
    <source>
        <dbReference type="EMBL" id="SET12857.1"/>
    </source>
</evidence>
<accession>A0A1I0C268</accession>
<reference evidence="2" key="1">
    <citation type="submission" date="2016-10" db="EMBL/GenBank/DDBJ databases">
        <authorList>
            <person name="Varghese N."/>
            <person name="Submissions S."/>
        </authorList>
    </citation>
    <scope>NUCLEOTIDE SEQUENCE [LARGE SCALE GENOMIC DNA]</scope>
    <source>
        <strain evidence="2">Nm71</strain>
    </source>
</reference>
<protein>
    <submittedName>
        <fullName evidence="1">Uncharacterized protein</fullName>
    </submittedName>
</protein>
<organism evidence="1 2">
    <name type="scientific">Nitrosomonas marina</name>
    <dbReference type="NCBI Taxonomy" id="917"/>
    <lineage>
        <taxon>Bacteria</taxon>
        <taxon>Pseudomonadati</taxon>
        <taxon>Pseudomonadota</taxon>
        <taxon>Betaproteobacteria</taxon>
        <taxon>Nitrosomonadales</taxon>
        <taxon>Nitrosomonadaceae</taxon>
        <taxon>Nitrosomonas</taxon>
    </lineage>
</organism>
<evidence type="ECO:0000313" key="2">
    <source>
        <dbReference type="Proteomes" id="UP000199345"/>
    </source>
</evidence>
<dbReference type="AlphaFoldDB" id="A0A1I0C268"/>
<keyword evidence="2" id="KW-1185">Reference proteome</keyword>
<dbReference type="EMBL" id="FOIA01000012">
    <property type="protein sequence ID" value="SET12857.1"/>
    <property type="molecule type" value="Genomic_DNA"/>
</dbReference>
<sequence length="56" mass="6294">MVLAADLPVFCFYCQLNRTNKNRGNFEPVYRICDGCCGGVEKAVIDKYVTGSGFYF</sequence>
<gene>
    <name evidence="1" type="ORF">SAMN05216326_112102</name>
</gene>
<dbReference type="Proteomes" id="UP000199345">
    <property type="component" value="Unassembled WGS sequence"/>
</dbReference>